<dbReference type="EMBL" id="JQNX01000016">
    <property type="protein sequence ID" value="KIE57725.1"/>
    <property type="molecule type" value="Genomic_DNA"/>
</dbReference>
<evidence type="ECO:0008006" key="5">
    <source>
        <dbReference type="Google" id="ProtNLM"/>
    </source>
</evidence>
<gene>
    <name evidence="3" type="ORF">A946_11650</name>
</gene>
<feature type="compositionally biased region" description="Low complexity" evidence="1">
    <location>
        <begin position="29"/>
        <end position="38"/>
    </location>
</feature>
<feature type="region of interest" description="Disordered" evidence="1">
    <location>
        <begin position="29"/>
        <end position="57"/>
    </location>
</feature>
<proteinExistence type="predicted"/>
<dbReference type="RefSeq" id="WP_039722319.1">
    <property type="nucleotide sequence ID" value="NZ_JQNX01000016.1"/>
</dbReference>
<feature type="chain" id="PRO_5045084821" description="Hemolysin activation/secretion protein" evidence="2">
    <location>
        <begin position="24"/>
        <end position="610"/>
    </location>
</feature>
<evidence type="ECO:0000256" key="1">
    <source>
        <dbReference type="SAM" id="MobiDB-lite"/>
    </source>
</evidence>
<sequence length="610" mass="68109">MKGKAVFFLFVLCLHWLCLSAIAQKESSSENTTSSTTEFPPLPSNQEQEPSSRTYSQEVQSAEAAPFSLPKENVSVKPLKSQQQKSRPIVVLSNGYTYIVTGNTVLSKHSIQKALRLATGPEDAVNKLKLLYQQKGYFLVTVRSVAIDKEIELEVIEGMITTIHAPKPLDLFYYGLKNRRSVQTSDVIRDNINAEKYANRQQEQPKVNFEPGKDFATSEMFVEEQPVQTFSPNVLDEAKPWDTSVMFGNYGTRFVSRYLTDLYVGYRPGYGLQITGDLSYGLTGFDAYSNGGLYYAGTFGLSWASPLGLYGVTYRQMHFQEGPNSLGLFNIPGMTPELATLLASGSTGDLRYWQVYGQQIAYASESIRWTFDEYLSLTNFQDYFIFQHLYAQDYNEFQIGSSFSQNFNAFGRPARWDAGIHYVHAFSHGGFQVLNQTVTTPGAPFPYFTYFKANLDYVQTLPKGMSFMVSGYGQLSENTLPIMDMWILGGMGNLSAWYPAVLFGDTGFIGRTVLYSPTWKVWGFTINASGYSEIGGSRFSYVAPGPEGATMPAWQYLGDVGVGLDVVHRYGTTISAYAAFPIMSINVPVDQRNYATGGRAAILFVLRQNF</sequence>
<accession>A0ABR4ZUN7</accession>
<reference evidence="3 4" key="1">
    <citation type="submission" date="2014-08" db="EMBL/GenBank/DDBJ databases">
        <title>Methylacidiphilum kamchatkense strain Kam1 draft genome sequence.</title>
        <authorList>
            <person name="Birkeland N.-K."/>
            <person name="Erikstad H.A."/>
        </authorList>
    </citation>
    <scope>NUCLEOTIDE SEQUENCE [LARGE SCALE GENOMIC DNA]</scope>
    <source>
        <strain evidence="3 4">Kam1</strain>
    </source>
</reference>
<name>A0ABR4ZUN7_9BACT</name>
<dbReference type="Gene3D" id="2.40.160.50">
    <property type="entry name" value="membrane protein fhac: a member of the omp85/tpsb transporter family"/>
    <property type="match status" value="1"/>
</dbReference>
<keyword evidence="4" id="KW-1185">Reference proteome</keyword>
<keyword evidence="2" id="KW-0732">Signal</keyword>
<evidence type="ECO:0000313" key="3">
    <source>
        <dbReference type="EMBL" id="KIE57725.1"/>
    </source>
</evidence>
<dbReference type="Proteomes" id="UP000031594">
    <property type="component" value="Unassembled WGS sequence"/>
</dbReference>
<evidence type="ECO:0000256" key="2">
    <source>
        <dbReference type="SAM" id="SignalP"/>
    </source>
</evidence>
<feature type="signal peptide" evidence="2">
    <location>
        <begin position="1"/>
        <end position="23"/>
    </location>
</feature>
<feature type="compositionally biased region" description="Polar residues" evidence="1">
    <location>
        <begin position="44"/>
        <end position="57"/>
    </location>
</feature>
<comment type="caution">
    <text evidence="3">The sequence shown here is derived from an EMBL/GenBank/DDBJ whole genome shotgun (WGS) entry which is preliminary data.</text>
</comment>
<evidence type="ECO:0000313" key="4">
    <source>
        <dbReference type="Proteomes" id="UP000031594"/>
    </source>
</evidence>
<organism evidence="3 4">
    <name type="scientific">Methylacidiphilum kamchatkense Kam1</name>
    <dbReference type="NCBI Taxonomy" id="1202785"/>
    <lineage>
        <taxon>Bacteria</taxon>
        <taxon>Pseudomonadati</taxon>
        <taxon>Verrucomicrobiota</taxon>
        <taxon>Methylacidiphilae</taxon>
        <taxon>Methylacidiphilales</taxon>
        <taxon>Methylacidiphilaceae</taxon>
        <taxon>Methylacidiphilum (ex Ratnadevi et al. 2023)</taxon>
    </lineage>
</organism>
<protein>
    <recommendedName>
        <fullName evidence="5">Hemolysin activation/secretion protein</fullName>
    </recommendedName>
</protein>